<dbReference type="RefSeq" id="WP_340335280.1">
    <property type="nucleotide sequence ID" value="NZ_JBBKZS010000004.1"/>
</dbReference>
<keyword evidence="3" id="KW-1185">Reference proteome</keyword>
<reference evidence="2 3" key="1">
    <citation type="submission" date="2024-03" db="EMBL/GenBank/DDBJ databases">
        <title>Novel species of the genus Variovorax.</title>
        <authorList>
            <person name="Liu Q."/>
            <person name="Xin Y.-H."/>
        </authorList>
    </citation>
    <scope>NUCLEOTIDE SEQUENCE [LARGE SCALE GENOMIC DNA]</scope>
    <source>
        <strain evidence="2 3">KACC 18901</strain>
    </source>
</reference>
<accession>A0ABU8X5X8</accession>
<dbReference type="Gene3D" id="2.40.50.100">
    <property type="match status" value="1"/>
</dbReference>
<protein>
    <submittedName>
        <fullName evidence="2">Biotin/lipoyl-containing protein</fullName>
    </submittedName>
</protein>
<organism evidence="2 3">
    <name type="scientific">Variovorax robiniae</name>
    <dbReference type="NCBI Taxonomy" id="1836199"/>
    <lineage>
        <taxon>Bacteria</taxon>
        <taxon>Pseudomonadati</taxon>
        <taxon>Pseudomonadota</taxon>
        <taxon>Betaproteobacteria</taxon>
        <taxon>Burkholderiales</taxon>
        <taxon>Comamonadaceae</taxon>
        <taxon>Variovorax</taxon>
    </lineage>
</organism>
<name>A0ABU8X5X8_9BURK</name>
<dbReference type="InterPro" id="IPR011053">
    <property type="entry name" value="Single_hybrid_motif"/>
</dbReference>
<evidence type="ECO:0000259" key="1">
    <source>
        <dbReference type="Pfam" id="PF00364"/>
    </source>
</evidence>
<gene>
    <name evidence="2" type="ORF">WKW79_11470</name>
</gene>
<proteinExistence type="predicted"/>
<dbReference type="Proteomes" id="UP001367030">
    <property type="component" value="Unassembled WGS sequence"/>
</dbReference>
<dbReference type="SUPFAM" id="SSF51230">
    <property type="entry name" value="Single hybrid motif"/>
    <property type="match status" value="1"/>
</dbReference>
<feature type="domain" description="Lipoyl-binding" evidence="1">
    <location>
        <begin position="63"/>
        <end position="131"/>
    </location>
</feature>
<comment type="caution">
    <text evidence="2">The sequence shown here is derived from an EMBL/GenBank/DDBJ whole genome shotgun (WGS) entry which is preliminary data.</text>
</comment>
<sequence length="136" mass="14383">MPRTEQLQQLIQWLAGTDIGLLDLRTPEGSIRLERNGASEEILELDTDEDAAPPNEATPVAASSLGIFLHTHPMQATALTSVGEQVAAGQPLGLLQIGPLLQSVDAPQAGVVTQLHVDSGQPVGWGEPLLDLQPLE</sequence>
<dbReference type="Pfam" id="PF00364">
    <property type="entry name" value="Biotin_lipoyl"/>
    <property type="match status" value="1"/>
</dbReference>
<dbReference type="EMBL" id="JBBKZS010000004">
    <property type="protein sequence ID" value="MEJ8855193.1"/>
    <property type="molecule type" value="Genomic_DNA"/>
</dbReference>
<evidence type="ECO:0000313" key="3">
    <source>
        <dbReference type="Proteomes" id="UP001367030"/>
    </source>
</evidence>
<evidence type="ECO:0000313" key="2">
    <source>
        <dbReference type="EMBL" id="MEJ8855193.1"/>
    </source>
</evidence>
<dbReference type="InterPro" id="IPR000089">
    <property type="entry name" value="Biotin_lipoyl"/>
</dbReference>